<evidence type="ECO:0000313" key="2">
    <source>
        <dbReference type="Proteomes" id="UP000462760"/>
    </source>
</evidence>
<comment type="caution">
    <text evidence="1">The sequence shown here is derived from an EMBL/GenBank/DDBJ whole genome shotgun (WGS) entry which is preliminary data.</text>
</comment>
<dbReference type="EMBL" id="VULR01000004">
    <property type="protein sequence ID" value="MSS42905.1"/>
    <property type="molecule type" value="Genomic_DNA"/>
</dbReference>
<dbReference type="OrthoDB" id="1704963at2"/>
<dbReference type="NCBIfam" id="NF004470">
    <property type="entry name" value="PRK05802.1"/>
    <property type="match status" value="1"/>
</dbReference>
<dbReference type="InterPro" id="IPR006058">
    <property type="entry name" value="2Fe2S_fd_BS"/>
</dbReference>
<gene>
    <name evidence="1" type="ORF">FYJ27_04045</name>
</gene>
<dbReference type="InterPro" id="IPR050353">
    <property type="entry name" value="PyrK_electron_transfer"/>
</dbReference>
<dbReference type="InterPro" id="IPR036010">
    <property type="entry name" value="2Fe-2S_ferredoxin-like_sf"/>
</dbReference>
<dbReference type="AlphaFoldDB" id="A0A844FG20"/>
<dbReference type="PANTHER" id="PTHR43513:SF3">
    <property type="entry name" value="DIHYDROOROTATE DEHYDROGENASE B (NAD(+)), ELECTRON TRANSFER SUBUNIT-RELATED"/>
    <property type="match status" value="1"/>
</dbReference>
<organism evidence="1 2">
    <name type="scientific">Anaerosalibacter bizertensis</name>
    <dbReference type="NCBI Taxonomy" id="932217"/>
    <lineage>
        <taxon>Bacteria</taxon>
        <taxon>Bacillati</taxon>
        <taxon>Bacillota</taxon>
        <taxon>Tissierellia</taxon>
        <taxon>Tissierellales</taxon>
        <taxon>Sporanaerobacteraceae</taxon>
        <taxon>Anaerosalibacter</taxon>
    </lineage>
</organism>
<accession>A0A844FG20</accession>
<evidence type="ECO:0000313" key="1">
    <source>
        <dbReference type="EMBL" id="MSS42905.1"/>
    </source>
</evidence>
<protein>
    <submittedName>
        <fullName evidence="1">Sulfide/dihydroorotate dehydrogenase-like FAD/NAD-binding protein</fullName>
    </submittedName>
</protein>
<sequence>MGNLFKCIDAGTKYCPCILAETKDCVSCSQLQGGEFCDCEWNGLCILNEYYMNNKKAKKNRRNYKGALVNKEKIDDKLYLLKIETDKDLVQELNRSGSYVFIRGEGEESHFDVPMSILDTEENKYIRILYKLRGCKTKTLNNSSEYIIRGPYWNGILGIKYLKEIKNSNCLIISKGMGQASVGLVIKEMFRNNNKVIFVLDKGDLDKVYIDNFINDKKIRILKYDIENEKEKILKLIEEKNIKLLFSAGSDLLHESIDEVLKYANKDIKLMTTNNSKLCCGEGICGSCTNRTKEGQRVKLCKGKVNQKIFY</sequence>
<dbReference type="SUPFAM" id="SSF54292">
    <property type="entry name" value="2Fe-2S ferredoxin-like"/>
    <property type="match status" value="1"/>
</dbReference>
<dbReference type="PROSITE" id="PS00197">
    <property type="entry name" value="2FE2S_FER_1"/>
    <property type="match status" value="1"/>
</dbReference>
<dbReference type="Gene3D" id="2.40.30.10">
    <property type="entry name" value="Translation factors"/>
    <property type="match status" value="1"/>
</dbReference>
<dbReference type="Proteomes" id="UP000462760">
    <property type="component" value="Unassembled WGS sequence"/>
</dbReference>
<dbReference type="InterPro" id="IPR017938">
    <property type="entry name" value="Riboflavin_synthase-like_b-brl"/>
</dbReference>
<name>A0A844FG20_9FIRM</name>
<reference evidence="1 2" key="1">
    <citation type="submission" date="2019-08" db="EMBL/GenBank/DDBJ databases">
        <title>In-depth cultivation of the pig gut microbiome towards novel bacterial diversity and tailored functional studies.</title>
        <authorList>
            <person name="Wylensek D."/>
            <person name="Hitch T.C.A."/>
            <person name="Clavel T."/>
        </authorList>
    </citation>
    <scope>NUCLEOTIDE SEQUENCE [LARGE SCALE GENOMIC DNA]</scope>
    <source>
        <strain evidence="1 2">Med78-601-WT-4W-RMD-3</strain>
    </source>
</reference>
<dbReference type="SUPFAM" id="SSF63380">
    <property type="entry name" value="Riboflavin synthase domain-like"/>
    <property type="match status" value="1"/>
</dbReference>
<proteinExistence type="predicted"/>
<dbReference type="RefSeq" id="WP_154483542.1">
    <property type="nucleotide sequence ID" value="NZ_JBCLQA010000002.1"/>
</dbReference>
<dbReference type="PANTHER" id="PTHR43513">
    <property type="entry name" value="DIHYDROOROTATE DEHYDROGENASE B (NAD(+)), ELECTRON TRANSFER SUBUNIT"/>
    <property type="match status" value="1"/>
</dbReference>
<dbReference type="GO" id="GO:0051537">
    <property type="term" value="F:2 iron, 2 sulfur cluster binding"/>
    <property type="evidence" value="ECO:0007669"/>
    <property type="project" value="InterPro"/>
</dbReference>